<keyword evidence="1" id="KW-0472">Membrane</keyword>
<keyword evidence="1" id="KW-1133">Transmembrane helix</keyword>
<dbReference type="OrthoDB" id="7531at2157"/>
<dbReference type="EMBL" id="HE613800">
    <property type="protein sequence ID" value="CCE69640.1"/>
    <property type="molecule type" value="Genomic_DNA"/>
</dbReference>
<dbReference type="RefSeq" id="WP_010867387.1">
    <property type="nucleotide sequence ID" value="NC_000868.1"/>
</dbReference>
<dbReference type="Proteomes" id="UP000000810">
    <property type="component" value="Chromosome"/>
</dbReference>
<dbReference type="PANTHER" id="PTHR43358:SF4">
    <property type="entry name" value="ALPHA_BETA HYDROLASE FOLD-1 DOMAIN-CONTAINING PROTEIN"/>
    <property type="match status" value="1"/>
</dbReference>
<evidence type="ECO:0000256" key="1">
    <source>
        <dbReference type="SAM" id="Phobius"/>
    </source>
</evidence>
<reference evidence="4 6" key="5">
    <citation type="journal article" date="2012" name="Curr. Microbiol.">
        <title>Re-annotation of two hyperthermophilic archaea Pyrococcus abyssi GE5 and Pyrococcus furiosus DSM 3638.</title>
        <authorList>
            <person name="Gao J."/>
            <person name="Wang J."/>
        </authorList>
    </citation>
    <scope>GENOME REANNOTATION</scope>
    <source>
        <strain evidence="4">GE5</strain>
        <strain evidence="6">GE5 / Orsay</strain>
    </source>
</reference>
<evidence type="ECO:0000313" key="4">
    <source>
        <dbReference type="EMBL" id="CCE69640.1"/>
    </source>
</evidence>
<reference evidence="3" key="1">
    <citation type="submission" date="1999-07" db="EMBL/GenBank/DDBJ databases">
        <authorList>
            <person name="Genoscope"/>
        </authorList>
    </citation>
    <scope>NUCLEOTIDE SEQUENCE</scope>
    <source>
        <strain evidence="3">Orsay</strain>
    </source>
</reference>
<dbReference type="ESTHER" id="pyrab-PAB2176">
    <property type="family name" value="AlphaBeta_hydrolase"/>
</dbReference>
<keyword evidence="1" id="KW-0812">Transmembrane</keyword>
<evidence type="ECO:0000313" key="6">
    <source>
        <dbReference type="Proteomes" id="UP000009139"/>
    </source>
</evidence>
<dbReference type="AlphaFoldDB" id="Q9V211"/>
<reference evidence="3 5" key="4">
    <citation type="journal article" date="2003" name="Mol. Microbiol.">
        <title>An integrated analysis of the genome of the hyperthermophilic archaeon Pyrococcus abyssi.</title>
        <authorList>
            <person name="Cohen G."/>
            <person name="Barbe V."/>
            <person name="Flament D."/>
            <person name="Galperin M."/>
            <person name="Heilig R."/>
            <person name="Ripp R."/>
            <person name="Lecompte O."/>
            <person name="Prieur D."/>
            <person name="Poch O."/>
            <person name="Quellerou J."/>
            <person name="Thierry J.C."/>
            <person name="Van der Oost J."/>
            <person name="Weissenbach J."/>
            <person name="Zivanovic Y."/>
            <person name="Forterre P."/>
        </authorList>
    </citation>
    <scope>NUCLEOTIDE SEQUENCE [LARGE SCALE GENOMIC DNA]</scope>
    <source>
        <strain evidence="5">GE5 / Orsay</strain>
        <strain evidence="3">Orsay</strain>
    </source>
</reference>
<dbReference type="PIR" id="D75217">
    <property type="entry name" value="D75217"/>
</dbReference>
<protein>
    <submittedName>
        <fullName evidence="4">2-acetyl-1-alkylglycerophosph ocholine esterase</fullName>
    </submittedName>
    <submittedName>
        <fullName evidence="3">Hypothetical 2-acetyl-1-alkylglycerophosphocholine esterase</fullName>
    </submittedName>
</protein>
<organism evidence="3 5">
    <name type="scientific">Pyrococcus abyssi (strain GE5 / Orsay)</name>
    <dbReference type="NCBI Taxonomy" id="272844"/>
    <lineage>
        <taxon>Archaea</taxon>
        <taxon>Methanobacteriati</taxon>
        <taxon>Methanobacteriota</taxon>
        <taxon>Thermococci</taxon>
        <taxon>Thermococcales</taxon>
        <taxon>Thermococcaceae</taxon>
        <taxon>Pyrococcus</taxon>
    </lineage>
</organism>
<dbReference type="HOGENOM" id="CLU_029375_6_2_2"/>
<dbReference type="InterPro" id="IPR029058">
    <property type="entry name" value="AB_hydrolase_fold"/>
</dbReference>
<dbReference type="PATRIC" id="fig|272844.11.peg.283"/>
<dbReference type="SUPFAM" id="SSF53474">
    <property type="entry name" value="alpha/beta-Hydrolases"/>
    <property type="match status" value="1"/>
</dbReference>
<dbReference type="InterPro" id="IPR052920">
    <property type="entry name" value="DNA-binding_regulatory"/>
</dbReference>
<accession>Q9V211</accession>
<evidence type="ECO:0000313" key="3">
    <source>
        <dbReference type="EMBL" id="CAB49187.1"/>
    </source>
</evidence>
<dbReference type="Proteomes" id="UP000009139">
    <property type="component" value="Chromosome"/>
</dbReference>
<sequence length="286" mass="32691">MIWTWTILLFLTIIFGFFAFVGYKMVTPPRRVGKWTPKDLGFDYEKVEFKSRDGITLRGWWIDQGKDETVIVLHGYTASKWNEVYMKPAIEIVANLGYNVLTFDFRAHGESEGSKTTIGDKEILDLSGAIDWLLSNTNTKKIALIGFSMGAMVTIRALAEDERVCCGIADSPPIYIDKTGARGLKYFANLPEFLYPIIKPFTKMFSGAKEVNIIDYADKVRKPLLIIAGGNDPLVKVEEVEEFYKRNKTINPRIEVWITDAAHVRTIVKYKEEWKRKVGEFLRANL</sequence>
<feature type="domain" description="AB hydrolase-1" evidence="2">
    <location>
        <begin position="69"/>
        <end position="195"/>
    </location>
</feature>
<dbReference type="Gene3D" id="3.40.50.1820">
    <property type="entry name" value="alpha/beta hydrolase"/>
    <property type="match status" value="1"/>
</dbReference>
<dbReference type="STRING" id="272844.PAB2176"/>
<dbReference type="InterPro" id="IPR000073">
    <property type="entry name" value="AB_hydrolase_1"/>
</dbReference>
<dbReference type="Pfam" id="PF00561">
    <property type="entry name" value="Abhydrolase_1"/>
    <property type="match status" value="1"/>
</dbReference>
<keyword evidence="5" id="KW-1185">Reference proteome</keyword>
<dbReference type="MEROPS" id="S09.B04"/>
<evidence type="ECO:0000259" key="2">
    <source>
        <dbReference type="Pfam" id="PF00561"/>
    </source>
</evidence>
<evidence type="ECO:0000313" key="5">
    <source>
        <dbReference type="Proteomes" id="UP000000810"/>
    </source>
</evidence>
<gene>
    <name evidence="3" type="ordered locus">PAB2176</name>
</gene>
<feature type="transmembrane region" description="Helical" evidence="1">
    <location>
        <begin position="6"/>
        <end position="26"/>
    </location>
</feature>
<dbReference type="KEGG" id="pab:PAB2176"/>
<dbReference type="PANTHER" id="PTHR43358">
    <property type="entry name" value="ALPHA/BETA-HYDROLASE"/>
    <property type="match status" value="1"/>
</dbReference>
<name>Q9V211_PYRAB</name>
<reference evidence="3" key="3">
    <citation type="journal article" date="2001" name="Genome Res.">
        <title>Genome evolution at the genus level: comparison of three complete genomes of hyperthermophilic archaea.</title>
        <authorList>
            <person name="Lecompte O."/>
            <person name="Ripp R."/>
            <person name="Puzos-Barbe V."/>
            <person name="Duprat S."/>
            <person name="Heilig R."/>
            <person name="Dietrich J."/>
            <person name="Thierry J.C."/>
            <person name="Poch O."/>
        </authorList>
    </citation>
    <scope>NUCLEOTIDE SEQUENCE</scope>
    <source>
        <strain evidence="3">Orsay</strain>
    </source>
</reference>
<proteinExistence type="predicted"/>
<dbReference type="eggNOG" id="arCOG01651">
    <property type="taxonomic scope" value="Archaea"/>
</dbReference>
<reference evidence="3" key="2">
    <citation type="journal article" date="2000" name="J. Mol. Biol.">
        <title>Archaeal homologs of eukaryotic methylation guide small nucleolar RNAs: lessons from the Pyrococcus genomes.</title>
        <authorList>
            <person name="Gaspin C."/>
            <person name="Cavaille J."/>
            <person name="Erauso G."/>
        </authorList>
    </citation>
    <scope>NUCLEOTIDE SEQUENCE</scope>
    <source>
        <strain evidence="3">Orsay</strain>
    </source>
</reference>
<dbReference type="EMBL" id="AJ248283">
    <property type="protein sequence ID" value="CAB49187.1"/>
    <property type="molecule type" value="Genomic_DNA"/>
</dbReference>